<dbReference type="CDD" id="cd04301">
    <property type="entry name" value="NAT_SF"/>
    <property type="match status" value="1"/>
</dbReference>
<dbReference type="Gene3D" id="3.40.630.30">
    <property type="match status" value="1"/>
</dbReference>
<dbReference type="PANTHER" id="PTHR43451">
    <property type="entry name" value="ACETYLTRANSFERASE (GNAT) FAMILY PROTEIN"/>
    <property type="match status" value="1"/>
</dbReference>
<dbReference type="EMBL" id="CP001848">
    <property type="protein sequence ID" value="ADB18488.1"/>
    <property type="molecule type" value="Genomic_DNA"/>
</dbReference>
<sequence length="164" mass="18692">MTHNPVLIRPYRPSDADLLLELFRDTIRRVNIAHYSLSQVRAWAPDEMDREVWAHKLAGRLCLVAEIENDVAGFSDLESDVPELGSAHLDRFFVSANHQRQGVGRALLRAMIGEAKSRSQRRVHLEASITALPFFLSQGFTNLAQQTVHVRGESLTNYRMEVWL</sequence>
<proteinExistence type="predicted"/>
<evidence type="ECO:0000313" key="3">
    <source>
        <dbReference type="Proteomes" id="UP000001887"/>
    </source>
</evidence>
<dbReference type="Pfam" id="PF13673">
    <property type="entry name" value="Acetyltransf_10"/>
    <property type="match status" value="1"/>
</dbReference>
<dbReference type="SUPFAM" id="SSF55729">
    <property type="entry name" value="Acyl-CoA N-acyltransferases (Nat)"/>
    <property type="match status" value="1"/>
</dbReference>
<keyword evidence="2" id="KW-0808">Transferase</keyword>
<accession>D2R103</accession>
<dbReference type="OrthoDB" id="424368at2"/>
<dbReference type="GO" id="GO:0016747">
    <property type="term" value="F:acyltransferase activity, transferring groups other than amino-acyl groups"/>
    <property type="evidence" value="ECO:0007669"/>
    <property type="project" value="InterPro"/>
</dbReference>
<keyword evidence="3" id="KW-1185">Reference proteome</keyword>
<dbReference type="PROSITE" id="PS51186">
    <property type="entry name" value="GNAT"/>
    <property type="match status" value="1"/>
</dbReference>
<dbReference type="Proteomes" id="UP000001887">
    <property type="component" value="Chromosome"/>
</dbReference>
<dbReference type="InterPro" id="IPR052564">
    <property type="entry name" value="N-acetyltrans/Recomb-assoc"/>
</dbReference>
<name>D2R103_PIRSD</name>
<reference evidence="2 3" key="1">
    <citation type="journal article" date="2009" name="Stand. Genomic Sci.">
        <title>Complete genome sequence of Pirellula staleyi type strain (ATCC 27377).</title>
        <authorList>
            <person name="Clum A."/>
            <person name="Tindall B.J."/>
            <person name="Sikorski J."/>
            <person name="Ivanova N."/>
            <person name="Mavrommatis K."/>
            <person name="Lucas S."/>
            <person name="Glavina del Rio T."/>
            <person name="Nolan M."/>
            <person name="Chen F."/>
            <person name="Tice H."/>
            <person name="Pitluck S."/>
            <person name="Cheng J.F."/>
            <person name="Chertkov O."/>
            <person name="Brettin T."/>
            <person name="Han C."/>
            <person name="Detter J.C."/>
            <person name="Kuske C."/>
            <person name="Bruce D."/>
            <person name="Goodwin L."/>
            <person name="Ovchinikova G."/>
            <person name="Pati A."/>
            <person name="Mikhailova N."/>
            <person name="Chen A."/>
            <person name="Palaniappan K."/>
            <person name="Land M."/>
            <person name="Hauser L."/>
            <person name="Chang Y.J."/>
            <person name="Jeffries C.D."/>
            <person name="Chain P."/>
            <person name="Rohde M."/>
            <person name="Goker M."/>
            <person name="Bristow J."/>
            <person name="Eisen J.A."/>
            <person name="Markowitz V."/>
            <person name="Hugenholtz P."/>
            <person name="Kyrpides N.C."/>
            <person name="Klenk H.P."/>
            <person name="Lapidus A."/>
        </authorList>
    </citation>
    <scope>NUCLEOTIDE SEQUENCE [LARGE SCALE GENOMIC DNA]</scope>
    <source>
        <strain evidence="3">ATCC 27377 / DSM 6068 / ICPB 4128</strain>
    </source>
</reference>
<organism evidence="2 3">
    <name type="scientific">Pirellula staleyi (strain ATCC 27377 / DSM 6068 / ICPB 4128)</name>
    <name type="common">Pirella staleyi</name>
    <dbReference type="NCBI Taxonomy" id="530564"/>
    <lineage>
        <taxon>Bacteria</taxon>
        <taxon>Pseudomonadati</taxon>
        <taxon>Planctomycetota</taxon>
        <taxon>Planctomycetia</taxon>
        <taxon>Pirellulales</taxon>
        <taxon>Pirellulaceae</taxon>
        <taxon>Pirellula</taxon>
    </lineage>
</organism>
<evidence type="ECO:0000259" key="1">
    <source>
        <dbReference type="PROSITE" id="PS51186"/>
    </source>
</evidence>
<dbReference type="InterPro" id="IPR000182">
    <property type="entry name" value="GNAT_dom"/>
</dbReference>
<evidence type="ECO:0000313" key="2">
    <source>
        <dbReference type="EMBL" id="ADB18488.1"/>
    </source>
</evidence>
<dbReference type="KEGG" id="psl:Psta_3833"/>
<dbReference type="AlphaFoldDB" id="D2R103"/>
<dbReference type="eggNOG" id="COG0456">
    <property type="taxonomic scope" value="Bacteria"/>
</dbReference>
<feature type="domain" description="N-acetyltransferase" evidence="1">
    <location>
        <begin position="6"/>
        <end position="164"/>
    </location>
</feature>
<protein>
    <submittedName>
        <fullName evidence="2">GCN5-related N-acetyltransferase</fullName>
    </submittedName>
</protein>
<dbReference type="HOGENOM" id="CLU_087351_0_1_0"/>
<gene>
    <name evidence="2" type="ordered locus">Psta_3833</name>
</gene>
<dbReference type="InterPro" id="IPR016181">
    <property type="entry name" value="Acyl_CoA_acyltransferase"/>
</dbReference>
<dbReference type="PANTHER" id="PTHR43451:SF1">
    <property type="entry name" value="ACETYLTRANSFERASE"/>
    <property type="match status" value="1"/>
</dbReference>